<sequence length="852" mass="94204">MASLLELFVLSYSRIFLNSLHGGFALVASVCFLTLSAQAQSTAYVPPADQLPDRGMYSDQPAARWQEALVTGNGTMGAMVFGVPAQERIVLNHERLYEPLLDVPCPVPDISAALPETRRLLMAGLYKEAYAYAYQAAIDAGFPGIQWTDPYHPACSLLIDQDTGTQNATTHETDSGVTHYWRSTDFETGEVAVHWRSGGRDFVRQTFVSRPDQVIVIRISAADGKPVAGNIKLVNQDSRPRNKRVDEKGGGYRNPVIAATDDSLSYRCKYQRSDRGYQTLVRVVTKGGTSTIAEQADAAVHFDAAEVVLLVKVESLEKFDEAGESLAELGRSLAAINADYDQRLRRHADVHGEMFRRVDLQLGAVSVDEVSLSAESLISLQKQTADEKIQPALLQKMFDMGRYTLISSSGEWPPNLMSIWNGNWRPEWSGDFTLDANVNLQIAAANLGNLPEAIRSYDRLVLGLVDDWKTNATNLFGCRGVLSGSRTDGRHNLHTHFSKTFPGHAWTAGAEWMVLPMWEHYETTGDDVYLRDHLLPIMKEIAAFYDSFLQVRDDDGHRVFVPSYSPENRPLNTGCAVAINATMDIACAKESLRHLLDLKSKSSLSAEQISTYEKMLNELPPYLIADDGALKEWAWPTLEDNNDHRHVSHLYPVWPGHEINPEATPDLFAAATKAAKNRGRGNGSAHGLTHMALIAARLKDAGLVAGNLRFMLSNGYLLPSLFTFHNPGRIYNSDMLNALPAVVMEMLVYTKPGEVELLPALDESFVTGQIRGVCGRNGVVVESLRWDFGNRTVDVSLSSKRDQAITIRVRRGIQSAIDQDANPIELQSDQTIGVSLSANSPLRLQIKLQQPK</sequence>
<dbReference type="Pfam" id="PF14498">
    <property type="entry name" value="Glyco_hyd_65N_2"/>
    <property type="match status" value="1"/>
</dbReference>
<proteinExistence type="predicted"/>
<dbReference type="EMBL" id="SJPX01000002">
    <property type="protein sequence ID" value="TWU55264.1"/>
    <property type="molecule type" value="Genomic_DNA"/>
</dbReference>
<evidence type="ECO:0000259" key="2">
    <source>
        <dbReference type="Pfam" id="PF21307"/>
    </source>
</evidence>
<dbReference type="GO" id="GO:0005975">
    <property type="term" value="P:carbohydrate metabolic process"/>
    <property type="evidence" value="ECO:0007669"/>
    <property type="project" value="InterPro"/>
</dbReference>
<reference evidence="4 5" key="1">
    <citation type="submission" date="2019-02" db="EMBL/GenBank/DDBJ databases">
        <title>Deep-cultivation of Planctomycetes and their phenomic and genomic characterization uncovers novel biology.</title>
        <authorList>
            <person name="Wiegand S."/>
            <person name="Jogler M."/>
            <person name="Boedeker C."/>
            <person name="Pinto D."/>
            <person name="Vollmers J."/>
            <person name="Rivas-Marin E."/>
            <person name="Kohn T."/>
            <person name="Peeters S.H."/>
            <person name="Heuer A."/>
            <person name="Rast P."/>
            <person name="Oberbeckmann S."/>
            <person name="Bunk B."/>
            <person name="Jeske O."/>
            <person name="Meyerdierks A."/>
            <person name="Storesund J.E."/>
            <person name="Kallscheuer N."/>
            <person name="Luecker S."/>
            <person name="Lage O.M."/>
            <person name="Pohl T."/>
            <person name="Merkel B.J."/>
            <person name="Hornburger P."/>
            <person name="Mueller R.-W."/>
            <person name="Bruemmer F."/>
            <person name="Labrenz M."/>
            <person name="Spormann A.M."/>
            <person name="Op Den Camp H."/>
            <person name="Overmann J."/>
            <person name="Amann R."/>
            <person name="Jetten M.S.M."/>
            <person name="Mascher T."/>
            <person name="Medema M.H."/>
            <person name="Devos D.P."/>
            <person name="Kaster A.-K."/>
            <person name="Ovreas L."/>
            <person name="Rohde M."/>
            <person name="Galperin M.Y."/>
            <person name="Jogler C."/>
        </authorList>
    </citation>
    <scope>NUCLEOTIDE SEQUENCE [LARGE SCALE GENOMIC DNA]</scope>
    <source>
        <strain evidence="4 5">Poly59</strain>
    </source>
</reference>
<accession>A0A5C6F404</accession>
<evidence type="ECO:0000259" key="1">
    <source>
        <dbReference type="Pfam" id="PF14498"/>
    </source>
</evidence>
<dbReference type="GO" id="GO:0004560">
    <property type="term" value="F:alpha-L-fucosidase activity"/>
    <property type="evidence" value="ECO:0007669"/>
    <property type="project" value="InterPro"/>
</dbReference>
<dbReference type="Pfam" id="PF21307">
    <property type="entry name" value="Glyco_hydro_95_C"/>
    <property type="match status" value="1"/>
</dbReference>
<dbReference type="AlphaFoldDB" id="A0A5C6F404"/>
<comment type="caution">
    <text evidence="4">The sequence shown here is derived from an EMBL/GenBank/DDBJ whole genome shotgun (WGS) entry which is preliminary data.</text>
</comment>
<dbReference type="PANTHER" id="PTHR31084">
    <property type="entry name" value="ALPHA-L-FUCOSIDASE 2"/>
    <property type="match status" value="1"/>
</dbReference>
<feature type="domain" description="Alpha fucosidase A-like C-terminal" evidence="2">
    <location>
        <begin position="753"/>
        <end position="834"/>
    </location>
</feature>
<feature type="domain" description="Glycosyl hydrolase family 95 catalytic" evidence="3">
    <location>
        <begin position="340"/>
        <end position="747"/>
    </location>
</feature>
<dbReference type="InterPro" id="IPR054363">
    <property type="entry name" value="GH95_cat"/>
</dbReference>
<dbReference type="InterPro" id="IPR016518">
    <property type="entry name" value="Alpha-L-fucosidase"/>
</dbReference>
<dbReference type="Pfam" id="PF22124">
    <property type="entry name" value="Glyco_hydro_95_cat"/>
    <property type="match status" value="1"/>
</dbReference>
<dbReference type="InterPro" id="IPR012341">
    <property type="entry name" value="6hp_glycosidase-like_sf"/>
</dbReference>
<keyword evidence="5" id="KW-1185">Reference proteome</keyword>
<protein>
    <submittedName>
        <fullName evidence="4">Uncharacterized protein</fullName>
    </submittedName>
</protein>
<dbReference type="InterPro" id="IPR049053">
    <property type="entry name" value="AFCA-like_C"/>
</dbReference>
<organism evidence="4 5">
    <name type="scientific">Rubripirellula reticaptiva</name>
    <dbReference type="NCBI Taxonomy" id="2528013"/>
    <lineage>
        <taxon>Bacteria</taxon>
        <taxon>Pseudomonadati</taxon>
        <taxon>Planctomycetota</taxon>
        <taxon>Planctomycetia</taxon>
        <taxon>Pirellulales</taxon>
        <taxon>Pirellulaceae</taxon>
        <taxon>Rubripirellula</taxon>
    </lineage>
</organism>
<dbReference type="InterPro" id="IPR008928">
    <property type="entry name" value="6-hairpin_glycosidase_sf"/>
</dbReference>
<dbReference type="PIRSF" id="PIRSF007663">
    <property type="entry name" value="UCP007663"/>
    <property type="match status" value="1"/>
</dbReference>
<dbReference type="Gene3D" id="1.50.10.10">
    <property type="match status" value="1"/>
</dbReference>
<evidence type="ECO:0000313" key="5">
    <source>
        <dbReference type="Proteomes" id="UP000317977"/>
    </source>
</evidence>
<name>A0A5C6F404_9BACT</name>
<evidence type="ECO:0000259" key="3">
    <source>
        <dbReference type="Pfam" id="PF22124"/>
    </source>
</evidence>
<dbReference type="OrthoDB" id="9802600at2"/>
<dbReference type="PANTHER" id="PTHR31084:SF0">
    <property type="entry name" value="ALPHA-L-FUCOSIDASE 2"/>
    <property type="match status" value="1"/>
</dbReference>
<dbReference type="SUPFAM" id="SSF48208">
    <property type="entry name" value="Six-hairpin glycosidases"/>
    <property type="match status" value="1"/>
</dbReference>
<feature type="domain" description="Glycosyl hydrolase family 95 N-terminal" evidence="1">
    <location>
        <begin position="58"/>
        <end position="314"/>
    </location>
</feature>
<dbReference type="Proteomes" id="UP000317977">
    <property type="component" value="Unassembled WGS sequence"/>
</dbReference>
<dbReference type="RefSeq" id="WP_146533484.1">
    <property type="nucleotide sequence ID" value="NZ_SJPX01000002.1"/>
</dbReference>
<dbReference type="InterPro" id="IPR027414">
    <property type="entry name" value="GH95_N_dom"/>
</dbReference>
<gene>
    <name evidence="4" type="ORF">Poly59_15610</name>
</gene>
<evidence type="ECO:0000313" key="4">
    <source>
        <dbReference type="EMBL" id="TWU55264.1"/>
    </source>
</evidence>